<evidence type="ECO:0008006" key="3">
    <source>
        <dbReference type="Google" id="ProtNLM"/>
    </source>
</evidence>
<dbReference type="Pfam" id="PF04134">
    <property type="entry name" value="DCC1-like"/>
    <property type="match status" value="1"/>
</dbReference>
<gene>
    <name evidence="1" type="ORF">BSZ32_15920</name>
</gene>
<dbReference type="InterPro" id="IPR007263">
    <property type="entry name" value="DCC1-like"/>
</dbReference>
<protein>
    <recommendedName>
        <fullName evidence="3">Thiol-disulfide oxidoreductase</fullName>
    </recommendedName>
</protein>
<dbReference type="AlphaFoldDB" id="A0A2S7U467"/>
<reference evidence="1 2" key="1">
    <citation type="submission" date="2016-12" db="EMBL/GenBank/DDBJ databases">
        <title>Study of bacterial adaptation to deep sea.</title>
        <authorList>
            <person name="Song J."/>
            <person name="Yoshizawa S."/>
            <person name="Kogure K."/>
        </authorList>
    </citation>
    <scope>NUCLEOTIDE SEQUENCE [LARGE SCALE GENOMIC DNA]</scope>
    <source>
        <strain evidence="1 2">SAORIC-165</strain>
    </source>
</reference>
<name>A0A2S7U467_9BACT</name>
<sequence length="148" mass="17099">MTINQEMRSIEIYYDGSCAMCGRFKNWLEQQEHLIGVEFLSYASEAARERFPDLAKYQPEKAMVVRADTGKIYQGAEATVICLWACREYRGLAMKLRKPLFLPLARKIYPLIASSRYVISRLLTDDSKLKRDLEKQKDQCSDGSCDLK</sequence>
<dbReference type="OrthoDB" id="9785438at2"/>
<accession>A0A2S7U467</accession>
<proteinExistence type="predicted"/>
<evidence type="ECO:0000313" key="2">
    <source>
        <dbReference type="Proteomes" id="UP000239907"/>
    </source>
</evidence>
<dbReference type="Proteomes" id="UP000239907">
    <property type="component" value="Unassembled WGS sequence"/>
</dbReference>
<comment type="caution">
    <text evidence="1">The sequence shown here is derived from an EMBL/GenBank/DDBJ whole genome shotgun (WGS) entry which is preliminary data.</text>
</comment>
<organism evidence="1 2">
    <name type="scientific">Rubritalea profundi</name>
    <dbReference type="NCBI Taxonomy" id="1658618"/>
    <lineage>
        <taxon>Bacteria</taxon>
        <taxon>Pseudomonadati</taxon>
        <taxon>Verrucomicrobiota</taxon>
        <taxon>Verrucomicrobiia</taxon>
        <taxon>Verrucomicrobiales</taxon>
        <taxon>Rubritaleaceae</taxon>
        <taxon>Rubritalea</taxon>
    </lineage>
</organism>
<dbReference type="EMBL" id="MQWA01000001">
    <property type="protein sequence ID" value="PQJ29819.1"/>
    <property type="molecule type" value="Genomic_DNA"/>
</dbReference>
<dbReference type="GO" id="GO:0015035">
    <property type="term" value="F:protein-disulfide reductase activity"/>
    <property type="evidence" value="ECO:0007669"/>
    <property type="project" value="InterPro"/>
</dbReference>
<keyword evidence="2" id="KW-1185">Reference proteome</keyword>
<dbReference type="RefSeq" id="WP_105044334.1">
    <property type="nucleotide sequence ID" value="NZ_MQWA01000001.1"/>
</dbReference>
<evidence type="ECO:0000313" key="1">
    <source>
        <dbReference type="EMBL" id="PQJ29819.1"/>
    </source>
</evidence>